<feature type="compositionally biased region" description="Polar residues" evidence="1">
    <location>
        <begin position="189"/>
        <end position="215"/>
    </location>
</feature>
<proteinExistence type="predicted"/>
<dbReference type="AlphaFoldDB" id="A0A0W0FFQ3"/>
<dbReference type="EMBL" id="LATX01002017">
    <property type="protein sequence ID" value="KTB35107.1"/>
    <property type="molecule type" value="Genomic_DNA"/>
</dbReference>
<feature type="region of interest" description="Disordered" evidence="1">
    <location>
        <begin position="402"/>
        <end position="437"/>
    </location>
</feature>
<accession>A0A0W0FFQ3</accession>
<evidence type="ECO:0000313" key="3">
    <source>
        <dbReference type="Proteomes" id="UP000054988"/>
    </source>
</evidence>
<feature type="compositionally biased region" description="Pro residues" evidence="1">
    <location>
        <begin position="261"/>
        <end position="270"/>
    </location>
</feature>
<reference evidence="2 3" key="1">
    <citation type="submission" date="2015-12" db="EMBL/GenBank/DDBJ databases">
        <title>Draft genome sequence of Moniliophthora roreri, the causal agent of frosty pod rot of cacao.</title>
        <authorList>
            <person name="Aime M.C."/>
            <person name="Diaz-Valderrama J.R."/>
            <person name="Kijpornyongpan T."/>
            <person name="Phillips-Mora W."/>
        </authorList>
    </citation>
    <scope>NUCLEOTIDE SEQUENCE [LARGE SCALE GENOMIC DNA]</scope>
    <source>
        <strain evidence="2 3">MCA 2952</strain>
    </source>
</reference>
<feature type="compositionally biased region" description="Pro residues" evidence="1">
    <location>
        <begin position="300"/>
        <end position="312"/>
    </location>
</feature>
<protein>
    <submittedName>
        <fullName evidence="2">Uncharacterized protein</fullName>
    </submittedName>
</protein>
<evidence type="ECO:0000256" key="1">
    <source>
        <dbReference type="SAM" id="MobiDB-lite"/>
    </source>
</evidence>
<gene>
    <name evidence="2" type="ORF">WG66_12321</name>
</gene>
<name>A0A0W0FFQ3_MONRR</name>
<dbReference type="Proteomes" id="UP000054988">
    <property type="component" value="Unassembled WGS sequence"/>
</dbReference>
<organism evidence="2 3">
    <name type="scientific">Moniliophthora roreri</name>
    <name type="common">Frosty pod rot fungus</name>
    <name type="synonym">Monilia roreri</name>
    <dbReference type="NCBI Taxonomy" id="221103"/>
    <lineage>
        <taxon>Eukaryota</taxon>
        <taxon>Fungi</taxon>
        <taxon>Dikarya</taxon>
        <taxon>Basidiomycota</taxon>
        <taxon>Agaricomycotina</taxon>
        <taxon>Agaricomycetes</taxon>
        <taxon>Agaricomycetidae</taxon>
        <taxon>Agaricales</taxon>
        <taxon>Marasmiineae</taxon>
        <taxon>Marasmiaceae</taxon>
        <taxon>Moniliophthora</taxon>
    </lineage>
</organism>
<feature type="region of interest" description="Disordered" evidence="1">
    <location>
        <begin position="187"/>
        <end position="320"/>
    </location>
</feature>
<evidence type="ECO:0000313" key="2">
    <source>
        <dbReference type="EMBL" id="KTB35107.1"/>
    </source>
</evidence>
<comment type="caution">
    <text evidence="2">The sequence shown here is derived from an EMBL/GenBank/DDBJ whole genome shotgun (WGS) entry which is preliminary data.</text>
</comment>
<feature type="compositionally biased region" description="Polar residues" evidence="1">
    <location>
        <begin position="276"/>
        <end position="285"/>
    </location>
</feature>
<sequence>MSSYSNPSVRTGLPPFNSPHQVFPDDAVHTEPFHPSTFKLLYLMNCEHYDEELATAINASNERNRAIYGSLIFLQGQRRQMMENITRMDRHMGQLAQQISDDETFTVTGAIAVPRPTLDIANLPLYIILPDTDPDGDRFATDDDVNPNDPAFIRKAIAHRRSLKRATEVSRSQHLLQLRQRCIGAVSTPIPSSSFPQTNTTGRMDASTSRRSSTPMAGVSSLPADQQTLLYPDSFPITDDTRSDDSDVSDASGRATKFPIVSPPTTPPAMSPRNEFPSTPSGTTEPSRKTFKAARLSPELPNPLRLPSPIIPINPDTQRPYRVGVGRRGRGAGQQGFANRNQIKQSYNTYYGITQQGSPRIECPVCKLGEHCAVDCVDYVCPVCNTNKAGHLPGYCRDRRRSMRTTGRNDTGGTSTLDDDWRHDTTWDDADYGNGEQ</sequence>